<gene>
    <name evidence="2" type="ORF">BC781_11166</name>
</gene>
<evidence type="ECO:0000256" key="1">
    <source>
        <dbReference type="SAM" id="Phobius"/>
    </source>
</evidence>
<comment type="caution">
    <text evidence="2">The sequence shown here is derived from an EMBL/GenBank/DDBJ whole genome shotgun (WGS) entry which is preliminary data.</text>
</comment>
<keyword evidence="1" id="KW-0472">Membrane</keyword>
<keyword evidence="1" id="KW-1133">Transmembrane helix</keyword>
<feature type="transmembrane region" description="Helical" evidence="1">
    <location>
        <begin position="162"/>
        <end position="180"/>
    </location>
</feature>
<dbReference type="InterPro" id="IPR025250">
    <property type="entry name" value="DUF4199"/>
</dbReference>
<organism evidence="2 3">
    <name type="scientific">Sediminitomix flava</name>
    <dbReference type="NCBI Taxonomy" id="379075"/>
    <lineage>
        <taxon>Bacteria</taxon>
        <taxon>Pseudomonadati</taxon>
        <taxon>Bacteroidota</taxon>
        <taxon>Cytophagia</taxon>
        <taxon>Cytophagales</taxon>
        <taxon>Flammeovirgaceae</taxon>
        <taxon>Sediminitomix</taxon>
    </lineage>
</organism>
<evidence type="ECO:0000313" key="2">
    <source>
        <dbReference type="EMBL" id="PWJ34156.1"/>
    </source>
</evidence>
<dbReference type="OrthoDB" id="978122at2"/>
<dbReference type="EMBL" id="QGDO01000011">
    <property type="protein sequence ID" value="PWJ34156.1"/>
    <property type="molecule type" value="Genomic_DNA"/>
</dbReference>
<dbReference type="Proteomes" id="UP000245535">
    <property type="component" value="Unassembled WGS sequence"/>
</dbReference>
<keyword evidence="3" id="KW-1185">Reference proteome</keyword>
<protein>
    <submittedName>
        <fullName evidence="2">Uncharacterized protein DUF4199</fullName>
    </submittedName>
</protein>
<dbReference type="Pfam" id="PF13858">
    <property type="entry name" value="DUF4199"/>
    <property type="match status" value="1"/>
</dbReference>
<proteinExistence type="predicted"/>
<name>A0A315YX56_SEDFL</name>
<sequence>MNKKLFGAALTTGLAIGLSCFLYVIILHLFGKHAFGQLKYLYWGIYGGLLGGGMWYFKDKLNNYVLRAQHGLLFGFITASVSSTVFGLALFTLLSFSSLGEDMRQVHITKLEELMEGMKPNLMKNEENEDSNIIRWQNEEEYQAELAIVKDLSPKDLTIDQAGGMMMFGLFASFLFMLIFKTGSPKPTFNEKARN</sequence>
<feature type="transmembrane region" description="Helical" evidence="1">
    <location>
        <begin position="6"/>
        <end position="28"/>
    </location>
</feature>
<feature type="transmembrane region" description="Helical" evidence="1">
    <location>
        <begin position="40"/>
        <end position="57"/>
    </location>
</feature>
<keyword evidence="1" id="KW-0812">Transmembrane</keyword>
<dbReference type="PROSITE" id="PS51257">
    <property type="entry name" value="PROKAR_LIPOPROTEIN"/>
    <property type="match status" value="1"/>
</dbReference>
<dbReference type="RefSeq" id="WP_109622977.1">
    <property type="nucleotide sequence ID" value="NZ_QGDO01000011.1"/>
</dbReference>
<reference evidence="2 3" key="1">
    <citation type="submission" date="2018-03" db="EMBL/GenBank/DDBJ databases">
        <title>Genomic Encyclopedia of Archaeal and Bacterial Type Strains, Phase II (KMG-II): from individual species to whole genera.</title>
        <authorList>
            <person name="Goeker M."/>
        </authorList>
    </citation>
    <scope>NUCLEOTIDE SEQUENCE [LARGE SCALE GENOMIC DNA]</scope>
    <source>
        <strain evidence="2 3">DSM 28229</strain>
    </source>
</reference>
<evidence type="ECO:0000313" key="3">
    <source>
        <dbReference type="Proteomes" id="UP000245535"/>
    </source>
</evidence>
<dbReference type="AlphaFoldDB" id="A0A315YX56"/>
<accession>A0A315YX56</accession>
<feature type="transmembrane region" description="Helical" evidence="1">
    <location>
        <begin position="72"/>
        <end position="94"/>
    </location>
</feature>